<dbReference type="Pfam" id="PF23598">
    <property type="entry name" value="LRR_14"/>
    <property type="match status" value="1"/>
</dbReference>
<dbReference type="Gene3D" id="1.10.510.10">
    <property type="entry name" value="Transferase(Phosphotransferase) domain 1"/>
    <property type="match status" value="1"/>
</dbReference>
<name>A0A1U7YNU5_NICSY</name>
<dbReference type="PROSITE" id="PS00108">
    <property type="entry name" value="PROTEIN_KINASE_ST"/>
    <property type="match status" value="1"/>
</dbReference>
<dbReference type="KEGG" id="nsy:104246122"/>
<feature type="transmembrane region" description="Helical" evidence="22">
    <location>
        <begin position="12"/>
        <end position="31"/>
    </location>
</feature>
<keyword evidence="8" id="KW-0433">Leucine-rich repeat</keyword>
<dbReference type="RefSeq" id="XP_009800500.1">
    <property type="nucleotide sequence ID" value="XM_009802198.1"/>
</dbReference>
<evidence type="ECO:0000256" key="12">
    <source>
        <dbReference type="ARBA" id="ARBA00022737"/>
    </source>
</evidence>
<dbReference type="FunFam" id="3.80.10.10:FF:000288">
    <property type="entry name" value="LRR receptor-like serine/threonine-protein kinase EFR"/>
    <property type="match status" value="1"/>
</dbReference>
<dbReference type="InterPro" id="IPR013210">
    <property type="entry name" value="LRR_N_plant-typ"/>
</dbReference>
<keyword evidence="12" id="KW-0677">Repeat</keyword>
<evidence type="ECO:0000256" key="17">
    <source>
        <dbReference type="ARBA" id="ARBA00023136"/>
    </source>
</evidence>
<evidence type="ECO:0000256" key="7">
    <source>
        <dbReference type="ARBA" id="ARBA00022553"/>
    </source>
</evidence>
<dbReference type="GO" id="GO:0005886">
    <property type="term" value="C:plasma membrane"/>
    <property type="evidence" value="ECO:0007669"/>
    <property type="project" value="UniProtKB-SubCell"/>
</dbReference>
<evidence type="ECO:0000256" key="20">
    <source>
        <dbReference type="ARBA" id="ARBA00047899"/>
    </source>
</evidence>
<evidence type="ECO:0000256" key="4">
    <source>
        <dbReference type="ARBA" id="ARBA00012513"/>
    </source>
</evidence>
<dbReference type="GO" id="GO:0006952">
    <property type="term" value="P:defense response"/>
    <property type="evidence" value="ECO:0007669"/>
    <property type="project" value="UniProtKB-ARBA"/>
</dbReference>
<evidence type="ECO:0000256" key="8">
    <source>
        <dbReference type="ARBA" id="ARBA00022614"/>
    </source>
</evidence>
<keyword evidence="16 22" id="KW-1133">Transmembrane helix</keyword>
<evidence type="ECO:0000256" key="1">
    <source>
        <dbReference type="ARBA" id="ARBA00004162"/>
    </source>
</evidence>
<dbReference type="SMART" id="SM00369">
    <property type="entry name" value="LRR_TYP"/>
    <property type="match status" value="8"/>
</dbReference>
<keyword evidence="11" id="KW-0732">Signal</keyword>
<gene>
    <name evidence="25" type="primary">LOC104246122</name>
</gene>
<dbReference type="InterPro" id="IPR011009">
    <property type="entry name" value="Kinase-like_dom_sf"/>
</dbReference>
<sequence length="1067" mass="116730">MVSSLQFKIPMPFCSFVFYLTLLPCLFTFALKFHSGNETDFQALLAIKAEITNDPYGILTTWNDSVHFCSWTGITCGHLHKRVTKLNLTSLDLVGTLSPYIGNLTFLTGLNLELNNFHGKIPPQVGGLFRLQHLNLTNNSFSGEIPMNLSHCSNLVMLRFGWNQLIGNIPFQFGSLQKLERFQVHYNNLSGLIPETLGNLSSIKSLSLAANNFDGTIPSSLGQLKSLNFLGLGINKLSGLVPAAIFNLSSLEIFTVPYNQLYGTLLSDLGFSLPNLKVLNIGHNWFTGHFPKSLSNASNLVELDANGSNFTGKVSIDFGGLSNLWWLILASNSIGNGKVDDLSFFNSLSRCRNLKVLDLSDCQFGGVLPDSIANLSTNLLSLRLGGNQLFGSIHSGIGNLVNLTELQLQKNNFSGSIPEVVGDLRMLQLVDLSENKLSGSIPSSISNMSRLYSLHLEKNELTGNIPLSFGNFQYLQDLDLSQNHLSGIIPNGVMSLSSLTVSLNLSDNRLSGPLSMEIGALNNLGKLDVSNNMLSGKIPSSIGRCITLESLILGGNFFEGTIPSSLSSLRGLEKLDLSRNNFSGQIPRFLQQISLKNLNLSFNQFEGQLPTEGVFSNATAISIFGNKNLCGGIPELKLPTCPNTESKGRDKSSSIKLMIPLLSGLLALVLIMSLVIIFRLRKARKESSLTSSPTGGFLLRVTYESLYRATNGFSSANLIGNGSFCSVYKGVLDPGERLVAVKVINIDQQGAFKSFVAECEALRNIRHRNLVKIYTACSTCDFEGNPFKALVYEYMPNGSLESWLHPTPEADASNNEVRILGLVERLNIAIDAACALEYLHHHCHKPIVHCDLKPDNILLDNDMTAHVADFGLAKFFSEAMSKYRPNQSSSIGMRGTIGYTAPEYSMGGKASPFGDVYSYGILLLEMFTGKRPTDNMFKDGLTLHNFAKMALPEINDEIVDPMLLPSSSSSREVQDEEEGIIDPDDSSVKQARECLISIIKIGVECSVESPRERIDIGDVVKELQLIRDILLASHAVQSSTSGSLRFEGSSSRSVTSNWHNFTSFRLP</sequence>
<evidence type="ECO:0000256" key="13">
    <source>
        <dbReference type="ARBA" id="ARBA00022741"/>
    </source>
</evidence>
<keyword evidence="18" id="KW-0675">Receptor</keyword>
<dbReference type="OrthoDB" id="676979at2759"/>
<feature type="domain" description="Protein kinase" evidence="23">
    <location>
        <begin position="713"/>
        <end position="1026"/>
    </location>
</feature>
<evidence type="ECO:0000256" key="15">
    <source>
        <dbReference type="ARBA" id="ARBA00022840"/>
    </source>
</evidence>
<keyword evidence="15" id="KW-0067">ATP-binding</keyword>
<evidence type="ECO:0000313" key="25">
    <source>
        <dbReference type="RefSeq" id="XP_009800500.1"/>
    </source>
</evidence>
<evidence type="ECO:0000256" key="2">
    <source>
        <dbReference type="ARBA" id="ARBA00004479"/>
    </source>
</evidence>
<evidence type="ECO:0000256" key="18">
    <source>
        <dbReference type="ARBA" id="ARBA00023170"/>
    </source>
</evidence>
<evidence type="ECO:0000256" key="9">
    <source>
        <dbReference type="ARBA" id="ARBA00022679"/>
    </source>
</evidence>
<evidence type="ECO:0000256" key="16">
    <source>
        <dbReference type="ARBA" id="ARBA00022989"/>
    </source>
</evidence>
<dbReference type="InterPro" id="IPR032675">
    <property type="entry name" value="LRR_dom_sf"/>
</dbReference>
<dbReference type="eggNOG" id="ENOG502QPYS">
    <property type="taxonomic scope" value="Eukaryota"/>
</dbReference>
<keyword evidence="6" id="KW-0723">Serine/threonine-protein kinase</keyword>
<comment type="similarity">
    <text evidence="3">Belongs to the protein kinase superfamily. Ser/Thr protein kinase family.</text>
</comment>
<dbReference type="Pfam" id="PF00069">
    <property type="entry name" value="Pkinase"/>
    <property type="match status" value="1"/>
</dbReference>
<dbReference type="Pfam" id="PF00560">
    <property type="entry name" value="LRR_1"/>
    <property type="match status" value="8"/>
</dbReference>
<dbReference type="InterPro" id="IPR000719">
    <property type="entry name" value="Prot_kinase_dom"/>
</dbReference>
<dbReference type="SMART" id="SM00220">
    <property type="entry name" value="S_TKc"/>
    <property type="match status" value="1"/>
</dbReference>
<keyword evidence="10 22" id="KW-0812">Transmembrane</keyword>
<evidence type="ECO:0000256" key="22">
    <source>
        <dbReference type="SAM" id="Phobius"/>
    </source>
</evidence>
<evidence type="ECO:0000256" key="6">
    <source>
        <dbReference type="ARBA" id="ARBA00022527"/>
    </source>
</evidence>
<dbReference type="FunFam" id="3.80.10.10:FF:000565">
    <property type="entry name" value="Leucine-rich repeat receptor-like kinase protein FLORAL ORGAN NUMBER1"/>
    <property type="match status" value="1"/>
</dbReference>
<keyword evidence="14" id="KW-0418">Kinase</keyword>
<evidence type="ECO:0000256" key="5">
    <source>
        <dbReference type="ARBA" id="ARBA00022475"/>
    </source>
</evidence>
<dbReference type="Gene3D" id="3.30.200.20">
    <property type="entry name" value="Phosphorylase Kinase, domain 1"/>
    <property type="match status" value="1"/>
</dbReference>
<dbReference type="Proteomes" id="UP000189701">
    <property type="component" value="Unplaced"/>
</dbReference>
<dbReference type="Gene3D" id="3.80.10.10">
    <property type="entry name" value="Ribonuclease Inhibitor"/>
    <property type="match status" value="3"/>
</dbReference>
<reference evidence="25" key="2">
    <citation type="submission" date="2025-08" db="UniProtKB">
        <authorList>
            <consortium name="RefSeq"/>
        </authorList>
    </citation>
    <scope>IDENTIFICATION</scope>
    <source>
        <tissue evidence="25">Leaf</tissue>
    </source>
</reference>
<dbReference type="GO" id="GO:0004674">
    <property type="term" value="F:protein serine/threonine kinase activity"/>
    <property type="evidence" value="ECO:0007669"/>
    <property type="project" value="UniProtKB-KW"/>
</dbReference>
<dbReference type="Pfam" id="PF08263">
    <property type="entry name" value="LRRNT_2"/>
    <property type="match status" value="1"/>
</dbReference>
<dbReference type="SUPFAM" id="SSF56112">
    <property type="entry name" value="Protein kinase-like (PK-like)"/>
    <property type="match status" value="1"/>
</dbReference>
<keyword evidence="24" id="KW-1185">Reference proteome</keyword>
<dbReference type="FunFam" id="3.30.200.20:FF:000432">
    <property type="entry name" value="LRR receptor-like serine/threonine-protein kinase EFR"/>
    <property type="match status" value="1"/>
</dbReference>
<dbReference type="FunFam" id="3.80.10.10:FF:000299">
    <property type="entry name" value="Piriformospora indica-insensitive protein 2"/>
    <property type="match status" value="1"/>
</dbReference>
<dbReference type="SUPFAM" id="SSF52058">
    <property type="entry name" value="L domain-like"/>
    <property type="match status" value="2"/>
</dbReference>
<evidence type="ECO:0000256" key="21">
    <source>
        <dbReference type="ARBA" id="ARBA00048679"/>
    </source>
</evidence>
<dbReference type="EC" id="2.7.11.1" evidence="4"/>
<dbReference type="GO" id="GO:0051707">
    <property type="term" value="P:response to other organism"/>
    <property type="evidence" value="ECO:0007669"/>
    <property type="project" value="UniProtKB-ARBA"/>
</dbReference>
<evidence type="ECO:0000313" key="24">
    <source>
        <dbReference type="Proteomes" id="UP000189701"/>
    </source>
</evidence>
<keyword evidence="9" id="KW-0808">Transferase</keyword>
<proteinExistence type="inferred from homology"/>
<comment type="catalytic activity">
    <reaction evidence="20">
        <text>L-threonyl-[protein] + ATP = O-phospho-L-threonyl-[protein] + ADP + H(+)</text>
        <dbReference type="Rhea" id="RHEA:46608"/>
        <dbReference type="Rhea" id="RHEA-COMP:11060"/>
        <dbReference type="Rhea" id="RHEA-COMP:11605"/>
        <dbReference type="ChEBI" id="CHEBI:15378"/>
        <dbReference type="ChEBI" id="CHEBI:30013"/>
        <dbReference type="ChEBI" id="CHEBI:30616"/>
        <dbReference type="ChEBI" id="CHEBI:61977"/>
        <dbReference type="ChEBI" id="CHEBI:456216"/>
        <dbReference type="EC" id="2.7.11.1"/>
    </reaction>
</comment>
<dbReference type="PROSITE" id="PS50011">
    <property type="entry name" value="PROTEIN_KINASE_DOM"/>
    <property type="match status" value="1"/>
</dbReference>
<reference evidence="24" key="1">
    <citation type="journal article" date="2013" name="Genome Biol.">
        <title>Reference genomes and transcriptomes of Nicotiana sylvestris and Nicotiana tomentosiformis.</title>
        <authorList>
            <person name="Sierro N."/>
            <person name="Battey J.N."/>
            <person name="Ouadi S."/>
            <person name="Bovet L."/>
            <person name="Goepfert S."/>
            <person name="Bakaher N."/>
            <person name="Peitsch M.C."/>
            <person name="Ivanov N.V."/>
        </authorList>
    </citation>
    <scope>NUCLEOTIDE SEQUENCE [LARGE SCALE GENOMIC DNA]</scope>
</reference>
<dbReference type="GO" id="GO:0005524">
    <property type="term" value="F:ATP binding"/>
    <property type="evidence" value="ECO:0007669"/>
    <property type="project" value="UniProtKB-KW"/>
</dbReference>
<keyword evidence="5" id="KW-1003">Cell membrane</keyword>
<dbReference type="PANTHER" id="PTHR27000">
    <property type="entry name" value="LEUCINE-RICH REPEAT RECEPTOR-LIKE PROTEIN KINASE FAMILY PROTEIN-RELATED"/>
    <property type="match status" value="1"/>
</dbReference>
<keyword evidence="13" id="KW-0547">Nucleotide-binding</keyword>
<evidence type="ECO:0000256" key="14">
    <source>
        <dbReference type="ARBA" id="ARBA00022777"/>
    </source>
</evidence>
<evidence type="ECO:0000256" key="19">
    <source>
        <dbReference type="ARBA" id="ARBA00023180"/>
    </source>
</evidence>
<dbReference type="InterPro" id="IPR055414">
    <property type="entry name" value="LRR_R13L4/SHOC2-like"/>
</dbReference>
<dbReference type="InterPro" id="IPR003591">
    <property type="entry name" value="Leu-rich_rpt_typical-subtyp"/>
</dbReference>
<keyword evidence="7" id="KW-0597">Phosphoprotein</keyword>
<comment type="catalytic activity">
    <reaction evidence="21">
        <text>L-seryl-[protein] + ATP = O-phospho-L-seryl-[protein] + ADP + H(+)</text>
        <dbReference type="Rhea" id="RHEA:17989"/>
        <dbReference type="Rhea" id="RHEA-COMP:9863"/>
        <dbReference type="Rhea" id="RHEA-COMP:11604"/>
        <dbReference type="ChEBI" id="CHEBI:15378"/>
        <dbReference type="ChEBI" id="CHEBI:29999"/>
        <dbReference type="ChEBI" id="CHEBI:30616"/>
        <dbReference type="ChEBI" id="CHEBI:83421"/>
        <dbReference type="ChEBI" id="CHEBI:456216"/>
        <dbReference type="EC" id="2.7.11.1"/>
    </reaction>
</comment>
<dbReference type="InterPro" id="IPR008271">
    <property type="entry name" value="Ser/Thr_kinase_AS"/>
</dbReference>
<evidence type="ECO:0000256" key="3">
    <source>
        <dbReference type="ARBA" id="ARBA00008684"/>
    </source>
</evidence>
<dbReference type="FunFam" id="1.10.510.10:FF:000358">
    <property type="entry name" value="Putative leucine-rich repeat receptor-like serine/threonine-protein kinase"/>
    <property type="match status" value="1"/>
</dbReference>
<dbReference type="InterPro" id="IPR001611">
    <property type="entry name" value="Leu-rich_rpt"/>
</dbReference>
<comment type="subcellular location">
    <subcellularLocation>
        <location evidence="1">Cell membrane</location>
        <topology evidence="1">Single-pass membrane protein</topology>
    </subcellularLocation>
    <subcellularLocation>
        <location evidence="2">Membrane</location>
        <topology evidence="2">Single-pass type I membrane protein</topology>
    </subcellularLocation>
</comment>
<dbReference type="CDD" id="cd14066">
    <property type="entry name" value="STKc_IRAK"/>
    <property type="match status" value="1"/>
</dbReference>
<dbReference type="AlphaFoldDB" id="A0A1U7YNU5"/>
<dbReference type="PANTHER" id="PTHR27000:SF733">
    <property type="entry name" value="PROTEIN KINASE DOMAIN-CONTAINING PROTEIN"/>
    <property type="match status" value="1"/>
</dbReference>
<keyword evidence="17 22" id="KW-0472">Membrane</keyword>
<organism evidence="24 25">
    <name type="scientific">Nicotiana sylvestris</name>
    <name type="common">Wood tobacco</name>
    <name type="synonym">South American tobacco</name>
    <dbReference type="NCBI Taxonomy" id="4096"/>
    <lineage>
        <taxon>Eukaryota</taxon>
        <taxon>Viridiplantae</taxon>
        <taxon>Streptophyta</taxon>
        <taxon>Embryophyta</taxon>
        <taxon>Tracheophyta</taxon>
        <taxon>Spermatophyta</taxon>
        <taxon>Magnoliopsida</taxon>
        <taxon>eudicotyledons</taxon>
        <taxon>Gunneridae</taxon>
        <taxon>Pentapetalae</taxon>
        <taxon>asterids</taxon>
        <taxon>lamiids</taxon>
        <taxon>Solanales</taxon>
        <taxon>Solanaceae</taxon>
        <taxon>Nicotianoideae</taxon>
        <taxon>Nicotianeae</taxon>
        <taxon>Nicotiana</taxon>
    </lineage>
</organism>
<evidence type="ECO:0000256" key="11">
    <source>
        <dbReference type="ARBA" id="ARBA00022729"/>
    </source>
</evidence>
<evidence type="ECO:0000259" key="23">
    <source>
        <dbReference type="PROSITE" id="PS50011"/>
    </source>
</evidence>
<protein>
    <recommendedName>
        <fullName evidence="4">non-specific serine/threonine protein kinase</fullName>
        <ecNumber evidence="4">2.7.11.1</ecNumber>
    </recommendedName>
</protein>
<keyword evidence="19" id="KW-0325">Glycoprotein</keyword>
<dbReference type="GeneID" id="104246122"/>
<evidence type="ECO:0000256" key="10">
    <source>
        <dbReference type="ARBA" id="ARBA00022692"/>
    </source>
</evidence>
<feature type="transmembrane region" description="Helical" evidence="22">
    <location>
        <begin position="657"/>
        <end position="678"/>
    </location>
</feature>
<accession>A0A1U7YNU5</accession>